<dbReference type="PANTHER" id="PTHR43437:SF3">
    <property type="entry name" value="HYDROXYACYL-THIOESTER DEHYDRATASE TYPE 2, MITOCHONDRIAL"/>
    <property type="match status" value="1"/>
</dbReference>
<evidence type="ECO:0000313" key="2">
    <source>
        <dbReference type="EMBL" id="TPG27499.1"/>
    </source>
</evidence>
<dbReference type="Gene3D" id="3.10.129.10">
    <property type="entry name" value="Hotdog Thioesterase"/>
    <property type="match status" value="1"/>
</dbReference>
<dbReference type="GO" id="GO:0006633">
    <property type="term" value="P:fatty acid biosynthetic process"/>
    <property type="evidence" value="ECO:0007669"/>
    <property type="project" value="TreeGrafter"/>
</dbReference>
<dbReference type="Proteomes" id="UP000319212">
    <property type="component" value="Unassembled WGS sequence"/>
</dbReference>
<name>A0A502DSG4_9BURK</name>
<sequence length="133" mass="14081">MTALKVGDAMSFRKTLTVAEQAMFTGISGNMAPLYVDKRAAHESGFDNMLAFELNAVALATTALNRVAGTAWRLGGLQIDFSMPVLVGETVESRIEVLDVTDAAVSCGVRCTKSTGEVMAQGTAKLVLVRPLD</sequence>
<dbReference type="PANTHER" id="PTHR43437">
    <property type="entry name" value="HYDROXYACYL-THIOESTER DEHYDRATASE TYPE 2, MITOCHONDRIAL-RELATED"/>
    <property type="match status" value="1"/>
</dbReference>
<dbReference type="SUPFAM" id="SSF54637">
    <property type="entry name" value="Thioesterase/thiol ester dehydrase-isomerase"/>
    <property type="match status" value="1"/>
</dbReference>
<dbReference type="InterPro" id="IPR002539">
    <property type="entry name" value="MaoC-like_dom"/>
</dbReference>
<dbReference type="OrthoDB" id="8903586at2"/>
<dbReference type="GO" id="GO:0019171">
    <property type="term" value="F:(3R)-hydroxyacyl-[acyl-carrier-protein] dehydratase activity"/>
    <property type="evidence" value="ECO:0007669"/>
    <property type="project" value="TreeGrafter"/>
</dbReference>
<dbReference type="RefSeq" id="WP_140842135.1">
    <property type="nucleotide sequence ID" value="NZ_RCZI01000003.1"/>
</dbReference>
<dbReference type="AlphaFoldDB" id="A0A502DSG4"/>
<feature type="domain" description="MaoC-like" evidence="1">
    <location>
        <begin position="12"/>
        <end position="106"/>
    </location>
</feature>
<dbReference type="Pfam" id="PF01575">
    <property type="entry name" value="MaoC_dehydratas"/>
    <property type="match status" value="1"/>
</dbReference>
<comment type="caution">
    <text evidence="2">The sequence shown here is derived from an EMBL/GenBank/DDBJ whole genome shotgun (WGS) entry which is preliminary data.</text>
</comment>
<reference evidence="2 3" key="1">
    <citation type="journal article" date="2019" name="Environ. Microbiol.">
        <title>Species interactions and distinct microbial communities in high Arctic permafrost affected cryosols are associated with the CH4 and CO2 gas fluxes.</title>
        <authorList>
            <person name="Altshuler I."/>
            <person name="Hamel J."/>
            <person name="Turney S."/>
            <person name="Magnuson E."/>
            <person name="Levesque R."/>
            <person name="Greer C."/>
            <person name="Whyte L.G."/>
        </authorList>
    </citation>
    <scope>NUCLEOTIDE SEQUENCE [LARGE SCALE GENOMIC DNA]</scope>
    <source>
        <strain evidence="2 3">S06.C</strain>
    </source>
</reference>
<accession>A0A502DSG4</accession>
<proteinExistence type="predicted"/>
<organism evidence="2 3">
    <name type="scientific">Variovorax guangxiensis</name>
    <dbReference type="NCBI Taxonomy" id="1775474"/>
    <lineage>
        <taxon>Bacteria</taxon>
        <taxon>Pseudomonadati</taxon>
        <taxon>Pseudomonadota</taxon>
        <taxon>Betaproteobacteria</taxon>
        <taxon>Burkholderiales</taxon>
        <taxon>Comamonadaceae</taxon>
        <taxon>Variovorax</taxon>
    </lineage>
</organism>
<evidence type="ECO:0000259" key="1">
    <source>
        <dbReference type="Pfam" id="PF01575"/>
    </source>
</evidence>
<evidence type="ECO:0000313" key="3">
    <source>
        <dbReference type="Proteomes" id="UP000319212"/>
    </source>
</evidence>
<dbReference type="InterPro" id="IPR050965">
    <property type="entry name" value="UPF0336/Enoyl-CoA_hydratase"/>
</dbReference>
<gene>
    <name evidence="2" type="ORF">EAH82_12010</name>
</gene>
<protein>
    <submittedName>
        <fullName evidence="2">Acyl dehydratase</fullName>
    </submittedName>
</protein>
<dbReference type="InterPro" id="IPR029069">
    <property type="entry name" value="HotDog_dom_sf"/>
</dbReference>
<dbReference type="EMBL" id="RCZI01000003">
    <property type="protein sequence ID" value="TPG27499.1"/>
    <property type="molecule type" value="Genomic_DNA"/>
</dbReference>
<dbReference type="CDD" id="cd03441">
    <property type="entry name" value="R_hydratase_like"/>
    <property type="match status" value="1"/>
</dbReference>